<protein>
    <submittedName>
        <fullName evidence="1">Uncharacterized protein</fullName>
    </submittedName>
</protein>
<dbReference type="Proteomes" id="UP000823928">
    <property type="component" value="Unassembled WGS sequence"/>
</dbReference>
<organism evidence="1 2">
    <name type="scientific">Candidatus Scatousia excrementigallinarum</name>
    <dbReference type="NCBI Taxonomy" id="2840935"/>
    <lineage>
        <taxon>Bacteria</taxon>
        <taxon>Candidatus Scatousia</taxon>
    </lineage>
</organism>
<dbReference type="EMBL" id="DVIU01000017">
    <property type="protein sequence ID" value="HIS35144.1"/>
    <property type="molecule type" value="Genomic_DNA"/>
</dbReference>
<evidence type="ECO:0000313" key="1">
    <source>
        <dbReference type="EMBL" id="HIS35144.1"/>
    </source>
</evidence>
<reference evidence="1" key="2">
    <citation type="journal article" date="2021" name="PeerJ">
        <title>Extensive microbial diversity within the chicken gut microbiome revealed by metagenomics and culture.</title>
        <authorList>
            <person name="Gilroy R."/>
            <person name="Ravi A."/>
            <person name="Getino M."/>
            <person name="Pursley I."/>
            <person name="Horton D.L."/>
            <person name="Alikhan N.F."/>
            <person name="Baker D."/>
            <person name="Gharbi K."/>
            <person name="Hall N."/>
            <person name="Watson M."/>
            <person name="Adriaenssens E.M."/>
            <person name="Foster-Nyarko E."/>
            <person name="Jarju S."/>
            <person name="Secka A."/>
            <person name="Antonio M."/>
            <person name="Oren A."/>
            <person name="Chaudhuri R.R."/>
            <person name="La Ragione R."/>
            <person name="Hildebrand F."/>
            <person name="Pallen M.J."/>
        </authorList>
    </citation>
    <scope>NUCLEOTIDE SEQUENCE</scope>
    <source>
        <strain evidence="1">6276</strain>
    </source>
</reference>
<reference evidence="1" key="1">
    <citation type="submission" date="2020-10" db="EMBL/GenBank/DDBJ databases">
        <authorList>
            <person name="Gilroy R."/>
        </authorList>
    </citation>
    <scope>NUCLEOTIDE SEQUENCE</scope>
    <source>
        <strain evidence="1">6276</strain>
    </source>
</reference>
<dbReference type="AlphaFoldDB" id="A0A9D1EWZ2"/>
<sequence length="81" mass="9896">MKRTTHNQNGYKVCYKEEGKRSYVRYFLTYTYNQALRAKNCYIRYPPRERETGRKLNNPKWAIIPVTEKEVQDGIWRECPF</sequence>
<name>A0A9D1EWZ2_9BACT</name>
<evidence type="ECO:0000313" key="2">
    <source>
        <dbReference type="Proteomes" id="UP000823928"/>
    </source>
</evidence>
<accession>A0A9D1EWZ2</accession>
<gene>
    <name evidence="1" type="ORF">IAC10_00735</name>
</gene>
<proteinExistence type="predicted"/>
<comment type="caution">
    <text evidence="1">The sequence shown here is derived from an EMBL/GenBank/DDBJ whole genome shotgun (WGS) entry which is preliminary data.</text>
</comment>